<dbReference type="GO" id="GO:0004497">
    <property type="term" value="F:monooxygenase activity"/>
    <property type="evidence" value="ECO:0007669"/>
    <property type="project" value="UniProtKB-KW"/>
</dbReference>
<dbReference type="PRINTS" id="PR00463">
    <property type="entry name" value="EP450I"/>
</dbReference>
<feature type="signal peptide" evidence="15">
    <location>
        <begin position="1"/>
        <end position="21"/>
    </location>
</feature>
<dbReference type="InterPro" id="IPR036396">
    <property type="entry name" value="Cyt_P450_sf"/>
</dbReference>
<evidence type="ECO:0000256" key="1">
    <source>
        <dbReference type="ARBA" id="ARBA00001971"/>
    </source>
</evidence>
<keyword evidence="10 13" id="KW-0408">Iron</keyword>
<gene>
    <name evidence="16" type="primary">101894510</name>
</gene>
<feature type="chain" id="PRO_5044559926" description="Cytochrome P450" evidence="15">
    <location>
        <begin position="22"/>
        <end position="456"/>
    </location>
</feature>
<dbReference type="PANTHER" id="PTHR24292">
    <property type="entry name" value="CYTOCHROME P450"/>
    <property type="match status" value="1"/>
</dbReference>
<evidence type="ECO:0000256" key="4">
    <source>
        <dbReference type="ARBA" id="ARBA00010617"/>
    </source>
</evidence>
<evidence type="ECO:0008006" key="17">
    <source>
        <dbReference type="Google" id="ProtNLM"/>
    </source>
</evidence>
<keyword evidence="7" id="KW-0256">Endoplasmic reticulum</keyword>
<dbReference type="GO" id="GO:0016705">
    <property type="term" value="F:oxidoreductase activity, acting on paired donors, with incorporation or reduction of molecular oxygen"/>
    <property type="evidence" value="ECO:0007669"/>
    <property type="project" value="InterPro"/>
</dbReference>
<keyword evidence="12" id="KW-0472">Membrane</keyword>
<keyword evidence="11 14" id="KW-0503">Monooxygenase</keyword>
<feature type="binding site" description="axial binding residue" evidence="13">
    <location>
        <position position="435"/>
    </location>
    <ligand>
        <name>heme</name>
        <dbReference type="ChEBI" id="CHEBI:30413"/>
    </ligand>
    <ligandPart>
        <name>Fe</name>
        <dbReference type="ChEBI" id="CHEBI:18248"/>
    </ligandPart>
</feature>
<keyword evidence="15" id="KW-0732">Signal</keyword>
<evidence type="ECO:0000256" key="5">
    <source>
        <dbReference type="ARBA" id="ARBA00022617"/>
    </source>
</evidence>
<name>A0A1I8M6N2_MUSDO</name>
<dbReference type="Gene3D" id="1.10.630.10">
    <property type="entry name" value="Cytochrome P450"/>
    <property type="match status" value="1"/>
</dbReference>
<dbReference type="FunFam" id="1.10.630.10:FF:000042">
    <property type="entry name" value="Cytochrome P450"/>
    <property type="match status" value="1"/>
</dbReference>
<evidence type="ECO:0000256" key="3">
    <source>
        <dbReference type="ARBA" id="ARBA00004406"/>
    </source>
</evidence>
<keyword evidence="9 14" id="KW-0560">Oxidoreductase</keyword>
<dbReference type="InterPro" id="IPR002401">
    <property type="entry name" value="Cyt_P450_E_grp-I"/>
</dbReference>
<comment type="cofactor">
    <cofactor evidence="1 13">
        <name>heme</name>
        <dbReference type="ChEBI" id="CHEBI:30413"/>
    </cofactor>
</comment>
<dbReference type="GO" id="GO:0005789">
    <property type="term" value="C:endoplasmic reticulum membrane"/>
    <property type="evidence" value="ECO:0007669"/>
    <property type="project" value="UniProtKB-SubCell"/>
</dbReference>
<comment type="subcellular location">
    <subcellularLocation>
        <location evidence="3">Endoplasmic reticulum membrane</location>
        <topology evidence="3">Peripheral membrane protein</topology>
    </subcellularLocation>
    <subcellularLocation>
        <location evidence="2">Microsome membrane</location>
        <topology evidence="2">Peripheral membrane protein</topology>
    </subcellularLocation>
</comment>
<dbReference type="PROSITE" id="PS00086">
    <property type="entry name" value="CYTOCHROME_P450"/>
    <property type="match status" value="1"/>
</dbReference>
<organism evidence="16">
    <name type="scientific">Musca domestica</name>
    <name type="common">House fly</name>
    <dbReference type="NCBI Taxonomy" id="7370"/>
    <lineage>
        <taxon>Eukaryota</taxon>
        <taxon>Metazoa</taxon>
        <taxon>Ecdysozoa</taxon>
        <taxon>Arthropoda</taxon>
        <taxon>Hexapoda</taxon>
        <taxon>Insecta</taxon>
        <taxon>Pterygota</taxon>
        <taxon>Neoptera</taxon>
        <taxon>Endopterygota</taxon>
        <taxon>Diptera</taxon>
        <taxon>Brachycera</taxon>
        <taxon>Muscomorpha</taxon>
        <taxon>Muscoidea</taxon>
        <taxon>Muscidae</taxon>
        <taxon>Musca</taxon>
    </lineage>
</organism>
<dbReference type="VEuPathDB" id="VectorBase:MDOMA2_008208"/>
<evidence type="ECO:0000256" key="10">
    <source>
        <dbReference type="ARBA" id="ARBA00023004"/>
    </source>
</evidence>
<dbReference type="PRINTS" id="PR00385">
    <property type="entry name" value="P450"/>
</dbReference>
<evidence type="ECO:0000256" key="12">
    <source>
        <dbReference type="ARBA" id="ARBA00023136"/>
    </source>
</evidence>
<evidence type="ECO:0000256" key="15">
    <source>
        <dbReference type="SAM" id="SignalP"/>
    </source>
</evidence>
<dbReference type="EnsemblMetazoa" id="MDOA001765-RA">
    <property type="protein sequence ID" value="MDOA001765-PA"/>
    <property type="gene ID" value="MDOA001765"/>
</dbReference>
<evidence type="ECO:0000256" key="7">
    <source>
        <dbReference type="ARBA" id="ARBA00022824"/>
    </source>
</evidence>
<accession>A0A1I8M6N2</accession>
<keyword evidence="6 13" id="KW-0479">Metal-binding</keyword>
<proteinExistence type="inferred from homology"/>
<dbReference type="InterPro" id="IPR001128">
    <property type="entry name" value="Cyt_P450"/>
</dbReference>
<reference evidence="16" key="1">
    <citation type="submission" date="2020-05" db="UniProtKB">
        <authorList>
            <consortium name="EnsemblMetazoa"/>
        </authorList>
    </citation>
    <scope>IDENTIFICATION</scope>
    <source>
        <strain evidence="16">Aabys</strain>
    </source>
</reference>
<dbReference type="Pfam" id="PF00067">
    <property type="entry name" value="p450"/>
    <property type="match status" value="1"/>
</dbReference>
<evidence type="ECO:0000256" key="8">
    <source>
        <dbReference type="ARBA" id="ARBA00022848"/>
    </source>
</evidence>
<sequence>MNFWMIIIWTLLSSLLSYLRVKYNYWDLQGVKQLKPHFLLGHLGKLKSVNHRQVLKEVYDNFKSTTKLAGFYIYTKPVAVILNLDLVKAVLIKDFSFFASRMVYKNEKDILSQHLFNLGAPQWRPLRNKLSPAFTSGKMQFMFPCIQRVADNYVKAFERGLEESESLDVYDLNGRFTVDVISNCLFGFESNCLENPDEEFRQISKKILGRTDFGIKSYLFKTTYVDLMKYFGAKRFPQFIENFFGRVVSEGFVEREKTNVVRNDFVDVLKEFRKSGELNLSNEQISAQFFVFFLAGFETSSTAMSNLLFELARHEDIQTKLRQHIKEVLKRHDNTLSYESLVDMKYLDQVITETLRLYPALAFLQRVALEDYKIPNSDITIEKNTEIFIPVQAIHHDPEIYENPKEFQPDRFTPSEETKRHSQAFLGFGDGPRNCIGLRFGRMQMKIGLITLLMKF</sequence>
<dbReference type="SUPFAM" id="SSF48264">
    <property type="entry name" value="Cytochrome P450"/>
    <property type="match status" value="1"/>
</dbReference>
<evidence type="ECO:0000256" key="14">
    <source>
        <dbReference type="RuleBase" id="RU000461"/>
    </source>
</evidence>
<dbReference type="GO" id="GO:0005506">
    <property type="term" value="F:iron ion binding"/>
    <property type="evidence" value="ECO:0007669"/>
    <property type="project" value="InterPro"/>
</dbReference>
<dbReference type="VEuPathDB" id="VectorBase:MDOA001765"/>
<evidence type="ECO:0000256" key="6">
    <source>
        <dbReference type="ARBA" id="ARBA00022723"/>
    </source>
</evidence>
<dbReference type="GO" id="GO:0020037">
    <property type="term" value="F:heme binding"/>
    <property type="evidence" value="ECO:0007669"/>
    <property type="project" value="InterPro"/>
</dbReference>
<evidence type="ECO:0000256" key="11">
    <source>
        <dbReference type="ARBA" id="ARBA00023033"/>
    </source>
</evidence>
<dbReference type="CDD" id="cd11056">
    <property type="entry name" value="CYP6-like"/>
    <property type="match status" value="1"/>
</dbReference>
<evidence type="ECO:0000256" key="13">
    <source>
        <dbReference type="PIRSR" id="PIRSR602401-1"/>
    </source>
</evidence>
<evidence type="ECO:0000256" key="2">
    <source>
        <dbReference type="ARBA" id="ARBA00004174"/>
    </source>
</evidence>
<keyword evidence="5 13" id="KW-0349">Heme</keyword>
<dbReference type="InterPro" id="IPR050476">
    <property type="entry name" value="Insect_CytP450_Detox"/>
</dbReference>
<dbReference type="eggNOG" id="KOG0158">
    <property type="taxonomic scope" value="Eukaryota"/>
</dbReference>
<dbReference type="AlphaFoldDB" id="A0A1I8M6N2"/>
<evidence type="ECO:0000256" key="9">
    <source>
        <dbReference type="ARBA" id="ARBA00023002"/>
    </source>
</evidence>
<evidence type="ECO:0000313" key="16">
    <source>
        <dbReference type="EnsemblMetazoa" id="MDOA001765-PA"/>
    </source>
</evidence>
<dbReference type="InterPro" id="IPR017972">
    <property type="entry name" value="Cyt_P450_CS"/>
</dbReference>
<comment type="similarity">
    <text evidence="4 14">Belongs to the cytochrome P450 family.</text>
</comment>
<dbReference type="PANTHER" id="PTHR24292:SF100">
    <property type="entry name" value="CYTOCHROME P450 6A16, ISOFORM B-RELATED"/>
    <property type="match status" value="1"/>
</dbReference>
<keyword evidence="8" id="KW-0492">Microsome</keyword>
<protein>
    <recommendedName>
        <fullName evidence="17">Cytochrome P450</fullName>
    </recommendedName>
</protein>